<sequence length="1085" mass="122288">MRAETKQESDEWVKAINATITYLKQRADLLHGESDSKTIETLVMSIGGVDMSKVQQQPGTLHIVIKFLTGNTLNLDIISGETIGSIKKKISEKSNNPQDSIVLIHNGAKLEDNSTAEQVKIVSYTTLICIIKPTAQAPKVPMNKGLYQIALSAYNMGDYNEALRLSERLHQVLKESNATTIEAKKELAECLSLKAMIYKKEASYNNALSLYEEVLTLAKQIEGDQGAMVGECLGNMGDVLRKLDRFKEAREMYDNALRIIEKRFGVDSIKAGNIWNSLGLVAKKYSEYDKAIAAYQKALAIIGKNDIKWTEVTYNLADVYRKIEKFTQAKELYHQALSVIETSYGKDHPEVAEVCNALGMLEKKEGNYYEALSHYERALNIVNRTFGPAHPKNGIYLTNLGDIHRKLGDFNAAEETYAKALAILQLALGMEHVEVAEVLNSMGLVLKKRAEYDRAEPLYTRAVKIVIDTFGEKHYKVGIYLNNLADIERKRGNYEKALSIYNRSITAINATLGPTHSEAAEILHNIGLVLHQLGQYQKAIDNFEQALKIVKAEFGDKHYKVGLFLNSSGMSFAMCNDFHEAYSRLTQSLAILINKLGKDHVEVADCQAFLGDVCMKLYVEAGIQDKLEEARKFYLEANRIIKAALGDEHTKCKQFQSLLFICENFIAEKKEDNRPLDELVMVLYDVSASMTTRARFSTIQIMDRGEVSKAFFGAFIDKVIAFNYSIAIGLITFGEFVTVKLPLTRKFEQFCKEIGKIATTEDYTSCWDAIDKAITDILDFKQKNLKLLSPNCTFRILCLTDGEDNRSKNTPDKVLSRLRNNHIILDSIPIEGKHDLLRGLTNASGGLCFLVDNYEVGLSIFEREGLLSLKEREIHEVTDQHKPVSQLVNLFPYTKSPAIKIPKLNAVSVPISNTISINLPTDRLQRIMKEAKNIANSNELPQFDFYITESDISLWKVIYHGEEGTPYASKHWPLFVSFPENYPQVPPTIRFLASIYHCNINNDGKICHEILNDQSWSDSVTVLEIFTKLAILIKHPNPLNSIDSVKGSLFQDNRQLYYETAMKSSQTNQSNGAYSNFFEEKCPIM</sequence>
<feature type="repeat" description="TPR" evidence="10">
    <location>
        <begin position="310"/>
        <end position="343"/>
    </location>
</feature>
<evidence type="ECO:0000256" key="2">
    <source>
        <dbReference type="ARBA" id="ARBA00009622"/>
    </source>
</evidence>
<comment type="subcellular location">
    <subcellularLocation>
        <location evidence="1">Cytoplasm</location>
        <location evidence="1">Cytoskeleton</location>
    </subcellularLocation>
</comment>
<feature type="repeat" description="TPR" evidence="10">
    <location>
        <begin position="272"/>
        <end position="305"/>
    </location>
</feature>
<evidence type="ECO:0008006" key="16">
    <source>
        <dbReference type="Google" id="ProtNLM"/>
    </source>
</evidence>
<evidence type="ECO:0000256" key="3">
    <source>
        <dbReference type="ARBA" id="ARBA00022490"/>
    </source>
</evidence>
<keyword evidence="5" id="KW-0677">Repeat</keyword>
<evidence type="ECO:0000256" key="8">
    <source>
        <dbReference type="ARBA" id="ARBA00023175"/>
    </source>
</evidence>
<protein>
    <recommendedName>
        <fullName evidence="16">Ubiquitin-like domain-containing protein</fullName>
    </recommendedName>
</protein>
<dbReference type="SUPFAM" id="SSF54495">
    <property type="entry name" value="UBC-like"/>
    <property type="match status" value="1"/>
</dbReference>
<dbReference type="SUPFAM" id="SSF48452">
    <property type="entry name" value="TPR-like"/>
    <property type="match status" value="2"/>
</dbReference>
<dbReference type="InterPro" id="IPR000626">
    <property type="entry name" value="Ubiquitin-like_dom"/>
</dbReference>
<evidence type="ECO:0000259" key="13">
    <source>
        <dbReference type="PROSITE" id="PS50127"/>
    </source>
</evidence>
<dbReference type="AlphaFoldDB" id="A0A6B2KWJ1"/>
<dbReference type="InterPro" id="IPR036465">
    <property type="entry name" value="vWFA_dom_sf"/>
</dbReference>
<dbReference type="InterPro" id="IPR019734">
    <property type="entry name" value="TPR_rpt"/>
</dbReference>
<dbReference type="PROSITE" id="PS50003">
    <property type="entry name" value="PH_DOMAIN"/>
    <property type="match status" value="1"/>
</dbReference>
<dbReference type="PROSITE" id="PS50234">
    <property type="entry name" value="VWFA"/>
    <property type="match status" value="1"/>
</dbReference>
<dbReference type="Gene3D" id="1.25.40.10">
    <property type="entry name" value="Tetratricopeptide repeat domain"/>
    <property type="match status" value="3"/>
</dbReference>
<keyword evidence="8" id="KW-0505">Motor protein</keyword>
<feature type="domain" description="VWFA" evidence="14">
    <location>
        <begin position="679"/>
        <end position="877"/>
    </location>
</feature>
<evidence type="ECO:0000256" key="9">
    <source>
        <dbReference type="ARBA" id="ARBA00023212"/>
    </source>
</evidence>
<dbReference type="InterPro" id="IPR001849">
    <property type="entry name" value="PH_domain"/>
</dbReference>
<evidence type="ECO:0000313" key="15">
    <source>
        <dbReference type="EMBL" id="NDV29163.1"/>
    </source>
</evidence>
<dbReference type="CDD" id="cd17039">
    <property type="entry name" value="Ubl_ubiquitin_like"/>
    <property type="match status" value="1"/>
</dbReference>
<organism evidence="15">
    <name type="scientific">Arcella intermedia</name>
    <dbReference type="NCBI Taxonomy" id="1963864"/>
    <lineage>
        <taxon>Eukaryota</taxon>
        <taxon>Amoebozoa</taxon>
        <taxon>Tubulinea</taxon>
        <taxon>Elardia</taxon>
        <taxon>Arcellinida</taxon>
        <taxon>Sphaerothecina</taxon>
        <taxon>Arcellidae</taxon>
        <taxon>Arcella</taxon>
    </lineage>
</organism>
<evidence type="ECO:0000256" key="5">
    <source>
        <dbReference type="ARBA" id="ARBA00022737"/>
    </source>
</evidence>
<evidence type="ECO:0000259" key="11">
    <source>
        <dbReference type="PROSITE" id="PS50003"/>
    </source>
</evidence>
<feature type="domain" description="UBC core" evidence="13">
    <location>
        <begin position="922"/>
        <end position="1070"/>
    </location>
</feature>
<dbReference type="Pfam" id="PF00179">
    <property type="entry name" value="UQ_con"/>
    <property type="match status" value="1"/>
</dbReference>
<feature type="domain" description="PH" evidence="11">
    <location>
        <begin position="1"/>
        <end position="21"/>
    </location>
</feature>
<keyword evidence="4" id="KW-0493">Microtubule</keyword>
<dbReference type="InterPro" id="IPR011990">
    <property type="entry name" value="TPR-like_helical_dom_sf"/>
</dbReference>
<dbReference type="PANTHER" id="PTHR45783:SF3">
    <property type="entry name" value="KINESIN LIGHT CHAIN"/>
    <property type="match status" value="1"/>
</dbReference>
<dbReference type="Pfam" id="PF13374">
    <property type="entry name" value="TPR_10"/>
    <property type="match status" value="2"/>
</dbReference>
<dbReference type="SMART" id="SM00028">
    <property type="entry name" value="TPR"/>
    <property type="match status" value="10"/>
</dbReference>
<keyword evidence="7" id="KW-0175">Coiled coil</keyword>
<dbReference type="Gene3D" id="3.10.110.10">
    <property type="entry name" value="Ubiquitin Conjugating Enzyme"/>
    <property type="match status" value="1"/>
</dbReference>
<dbReference type="InterPro" id="IPR002035">
    <property type="entry name" value="VWF_A"/>
</dbReference>
<dbReference type="GO" id="GO:0005874">
    <property type="term" value="C:microtubule"/>
    <property type="evidence" value="ECO:0007669"/>
    <property type="project" value="UniProtKB-KW"/>
</dbReference>
<evidence type="ECO:0000256" key="7">
    <source>
        <dbReference type="ARBA" id="ARBA00023054"/>
    </source>
</evidence>
<dbReference type="PROSITE" id="PS50053">
    <property type="entry name" value="UBIQUITIN_2"/>
    <property type="match status" value="1"/>
</dbReference>
<keyword evidence="6 10" id="KW-0802">TPR repeat</keyword>
<dbReference type="SMART" id="SM00212">
    <property type="entry name" value="UBCc"/>
    <property type="match status" value="1"/>
</dbReference>
<dbReference type="SMART" id="SM00213">
    <property type="entry name" value="UBQ"/>
    <property type="match status" value="1"/>
</dbReference>
<dbReference type="GO" id="GO:0005871">
    <property type="term" value="C:kinesin complex"/>
    <property type="evidence" value="ECO:0007669"/>
    <property type="project" value="InterPro"/>
</dbReference>
<reference evidence="15" key="1">
    <citation type="journal article" date="2020" name="J. Eukaryot. Microbiol.">
        <title>De novo Sequencing, Assembly and Annotation of the Transcriptome for the Free-Living Testate Amoeba Arcella intermedia.</title>
        <authorList>
            <person name="Ribeiro G.M."/>
            <person name="Porfirio-Sousa A.L."/>
            <person name="Maurer-Alcala X.X."/>
            <person name="Katz L.A."/>
            <person name="Lahr D.J.G."/>
        </authorList>
    </citation>
    <scope>NUCLEOTIDE SEQUENCE</scope>
</reference>
<dbReference type="Gene3D" id="3.10.20.90">
    <property type="entry name" value="Phosphatidylinositol 3-kinase Catalytic Subunit, Chain A, domain 1"/>
    <property type="match status" value="1"/>
</dbReference>
<comment type="similarity">
    <text evidence="2">Belongs to the kinesin light chain family.</text>
</comment>
<evidence type="ECO:0000256" key="4">
    <source>
        <dbReference type="ARBA" id="ARBA00022701"/>
    </source>
</evidence>
<evidence type="ECO:0000259" key="14">
    <source>
        <dbReference type="PROSITE" id="PS50234"/>
    </source>
</evidence>
<dbReference type="GO" id="GO:0007018">
    <property type="term" value="P:microtubule-based movement"/>
    <property type="evidence" value="ECO:0007669"/>
    <property type="project" value="TreeGrafter"/>
</dbReference>
<evidence type="ECO:0000256" key="1">
    <source>
        <dbReference type="ARBA" id="ARBA00004245"/>
    </source>
</evidence>
<dbReference type="Pfam" id="PF00240">
    <property type="entry name" value="ubiquitin"/>
    <property type="match status" value="1"/>
</dbReference>
<feature type="repeat" description="TPR" evidence="10">
    <location>
        <begin position="352"/>
        <end position="385"/>
    </location>
</feature>
<name>A0A6B2KWJ1_9EUKA</name>
<keyword evidence="9" id="KW-0206">Cytoskeleton</keyword>
<dbReference type="PROSITE" id="PS50127">
    <property type="entry name" value="UBC_2"/>
    <property type="match status" value="1"/>
</dbReference>
<dbReference type="InterPro" id="IPR002151">
    <property type="entry name" value="Kinesin_light"/>
</dbReference>
<dbReference type="InterPro" id="IPR016135">
    <property type="entry name" value="UBQ-conjugating_enzyme/RWD"/>
</dbReference>
<keyword evidence="3" id="KW-0963">Cytoplasm</keyword>
<dbReference type="Pfam" id="PF13424">
    <property type="entry name" value="TPR_12"/>
    <property type="match status" value="3"/>
</dbReference>
<dbReference type="PROSITE" id="PS50005">
    <property type="entry name" value="TPR"/>
    <property type="match status" value="5"/>
</dbReference>
<dbReference type="EMBL" id="GIBP01000194">
    <property type="protein sequence ID" value="NDV29163.1"/>
    <property type="molecule type" value="Transcribed_RNA"/>
</dbReference>
<dbReference type="GO" id="GO:0005737">
    <property type="term" value="C:cytoplasm"/>
    <property type="evidence" value="ECO:0007669"/>
    <property type="project" value="TreeGrafter"/>
</dbReference>
<dbReference type="Gene3D" id="3.40.50.410">
    <property type="entry name" value="von Willebrand factor, type A domain"/>
    <property type="match status" value="1"/>
</dbReference>
<dbReference type="PROSITE" id="PS50293">
    <property type="entry name" value="TPR_REGION"/>
    <property type="match status" value="1"/>
</dbReference>
<evidence type="ECO:0000259" key="12">
    <source>
        <dbReference type="PROSITE" id="PS50053"/>
    </source>
</evidence>
<feature type="domain" description="Ubiquitin-like" evidence="12">
    <location>
        <begin position="61"/>
        <end position="136"/>
    </location>
</feature>
<dbReference type="PANTHER" id="PTHR45783">
    <property type="entry name" value="KINESIN LIGHT CHAIN"/>
    <property type="match status" value="1"/>
</dbReference>
<feature type="repeat" description="TPR" evidence="10">
    <location>
        <begin position="436"/>
        <end position="469"/>
    </location>
</feature>
<dbReference type="CDD" id="cd00198">
    <property type="entry name" value="vWFA"/>
    <property type="match status" value="1"/>
</dbReference>
<dbReference type="SUPFAM" id="SSF54236">
    <property type="entry name" value="Ubiquitin-like"/>
    <property type="match status" value="1"/>
</dbReference>
<dbReference type="InterPro" id="IPR029071">
    <property type="entry name" value="Ubiquitin-like_domsf"/>
</dbReference>
<feature type="repeat" description="TPR" evidence="10">
    <location>
        <begin position="520"/>
        <end position="553"/>
    </location>
</feature>
<dbReference type="GO" id="GO:0019894">
    <property type="term" value="F:kinesin binding"/>
    <property type="evidence" value="ECO:0007669"/>
    <property type="project" value="TreeGrafter"/>
</dbReference>
<dbReference type="InterPro" id="IPR000608">
    <property type="entry name" value="UBC"/>
</dbReference>
<evidence type="ECO:0000256" key="6">
    <source>
        <dbReference type="ARBA" id="ARBA00022803"/>
    </source>
</evidence>
<dbReference type="SUPFAM" id="SSF53300">
    <property type="entry name" value="vWA-like"/>
    <property type="match status" value="1"/>
</dbReference>
<proteinExistence type="inferred from homology"/>
<evidence type="ECO:0000256" key="10">
    <source>
        <dbReference type="PROSITE-ProRule" id="PRU00339"/>
    </source>
</evidence>
<accession>A0A6B2KWJ1</accession>